<dbReference type="EMBL" id="JAFNEN010000274">
    <property type="protein sequence ID" value="KAG8187338.1"/>
    <property type="molecule type" value="Genomic_DNA"/>
</dbReference>
<gene>
    <name evidence="2" type="ORF">JTE90_011700</name>
</gene>
<name>A0AAV6UU25_9ARAC</name>
<feature type="region of interest" description="Disordered" evidence="1">
    <location>
        <begin position="77"/>
        <end position="103"/>
    </location>
</feature>
<dbReference type="AlphaFoldDB" id="A0AAV6UU25"/>
<evidence type="ECO:0000313" key="3">
    <source>
        <dbReference type="Proteomes" id="UP000827092"/>
    </source>
</evidence>
<evidence type="ECO:0000256" key="1">
    <source>
        <dbReference type="SAM" id="MobiDB-lite"/>
    </source>
</evidence>
<comment type="caution">
    <text evidence="2">The sequence shown here is derived from an EMBL/GenBank/DDBJ whole genome shotgun (WGS) entry which is preliminary data.</text>
</comment>
<keyword evidence="3" id="KW-1185">Reference proteome</keyword>
<protein>
    <submittedName>
        <fullName evidence="2">Uncharacterized protein</fullName>
    </submittedName>
</protein>
<organism evidence="2 3">
    <name type="scientific">Oedothorax gibbosus</name>
    <dbReference type="NCBI Taxonomy" id="931172"/>
    <lineage>
        <taxon>Eukaryota</taxon>
        <taxon>Metazoa</taxon>
        <taxon>Ecdysozoa</taxon>
        <taxon>Arthropoda</taxon>
        <taxon>Chelicerata</taxon>
        <taxon>Arachnida</taxon>
        <taxon>Araneae</taxon>
        <taxon>Araneomorphae</taxon>
        <taxon>Entelegynae</taxon>
        <taxon>Araneoidea</taxon>
        <taxon>Linyphiidae</taxon>
        <taxon>Erigoninae</taxon>
        <taxon>Oedothorax</taxon>
    </lineage>
</organism>
<reference evidence="2 3" key="1">
    <citation type="journal article" date="2022" name="Nat. Ecol. Evol.">
        <title>A masculinizing supergene underlies an exaggerated male reproductive morph in a spider.</title>
        <authorList>
            <person name="Hendrickx F."/>
            <person name="De Corte Z."/>
            <person name="Sonet G."/>
            <person name="Van Belleghem S.M."/>
            <person name="Kostlbacher S."/>
            <person name="Vangestel C."/>
        </authorList>
    </citation>
    <scope>NUCLEOTIDE SEQUENCE [LARGE SCALE GENOMIC DNA]</scope>
    <source>
        <strain evidence="2">W744_W776</strain>
    </source>
</reference>
<accession>A0AAV6UU25</accession>
<dbReference type="Proteomes" id="UP000827092">
    <property type="component" value="Unassembled WGS sequence"/>
</dbReference>
<proteinExistence type="predicted"/>
<evidence type="ECO:0000313" key="2">
    <source>
        <dbReference type="EMBL" id="KAG8187338.1"/>
    </source>
</evidence>
<sequence length="103" mass="11514">MVEDEIYIEFFNEKFQKLSKENYSLRPDVSMATHPAPHNLLDSGWLSLVIGDSTSTRPAVAAKLKVTCEKMDLEKALSRGSLSSQEESCIGGCNRKNRPKNPK</sequence>